<dbReference type="EMBL" id="LJCR01002048">
    <property type="protein sequence ID" value="KPV49320.1"/>
    <property type="molecule type" value="Genomic_DNA"/>
</dbReference>
<sequence>MSFSSEMIERQLMSARVLLVNTRANPDIRDALAAHGFTAERLDEGEILSNNLSALCQHKINRYGGLRGTTNALGAAGKQAQQTYRAHITLARVAFQSDQGTLQALHLLGPRKRTLAGWLGQARDFYATALATPAIAARLAEFTITREQLEAGVQLMDAVREHHAASLQQRGLAQESTYERDLAAKELKSWISDFKLIARVALKSRPQLLEQFGIFVRS</sequence>
<protein>
    <submittedName>
        <fullName evidence="1">Uncharacterized protein</fullName>
    </submittedName>
</protein>
<organism evidence="1 2">
    <name type="scientific">Kouleothrix aurantiaca</name>
    <dbReference type="NCBI Taxonomy" id="186479"/>
    <lineage>
        <taxon>Bacteria</taxon>
        <taxon>Bacillati</taxon>
        <taxon>Chloroflexota</taxon>
        <taxon>Chloroflexia</taxon>
        <taxon>Chloroflexales</taxon>
        <taxon>Roseiflexineae</taxon>
        <taxon>Roseiflexaceae</taxon>
        <taxon>Kouleothrix</taxon>
    </lineage>
</organism>
<name>A0A0P9H601_9CHLR</name>
<evidence type="ECO:0000313" key="2">
    <source>
        <dbReference type="Proteomes" id="UP000050509"/>
    </source>
</evidence>
<proteinExistence type="predicted"/>
<keyword evidence="2" id="KW-1185">Reference proteome</keyword>
<dbReference type="Proteomes" id="UP000050509">
    <property type="component" value="Unassembled WGS sequence"/>
</dbReference>
<accession>A0A0P9H601</accession>
<evidence type="ECO:0000313" key="1">
    <source>
        <dbReference type="EMBL" id="KPV49320.1"/>
    </source>
</evidence>
<reference evidence="1 2" key="1">
    <citation type="submission" date="2015-09" db="EMBL/GenBank/DDBJ databases">
        <title>Draft genome sequence of Kouleothrix aurantiaca JCM 19913.</title>
        <authorList>
            <person name="Hemp J."/>
        </authorList>
    </citation>
    <scope>NUCLEOTIDE SEQUENCE [LARGE SCALE GENOMIC DNA]</scope>
    <source>
        <strain evidence="1 2">COM-B</strain>
    </source>
</reference>
<comment type="caution">
    <text evidence="1">The sequence shown here is derived from an EMBL/GenBank/DDBJ whole genome shotgun (WGS) entry which is preliminary data.</text>
</comment>
<gene>
    <name evidence="1" type="ORF">SE17_33335</name>
</gene>
<dbReference type="AlphaFoldDB" id="A0A0P9H601"/>